<dbReference type="EMBL" id="LAZR01000585">
    <property type="protein sequence ID" value="KKN63589.1"/>
    <property type="molecule type" value="Genomic_DNA"/>
</dbReference>
<dbReference type="AlphaFoldDB" id="A0A0F9S963"/>
<gene>
    <name evidence="1" type="ORF">LCGC14_0500370</name>
</gene>
<accession>A0A0F9S963</accession>
<name>A0A0F9S963_9ZZZZ</name>
<evidence type="ECO:0000313" key="1">
    <source>
        <dbReference type="EMBL" id="KKN63589.1"/>
    </source>
</evidence>
<organism evidence="1">
    <name type="scientific">marine sediment metagenome</name>
    <dbReference type="NCBI Taxonomy" id="412755"/>
    <lineage>
        <taxon>unclassified sequences</taxon>
        <taxon>metagenomes</taxon>
        <taxon>ecological metagenomes</taxon>
    </lineage>
</organism>
<proteinExistence type="predicted"/>
<protein>
    <submittedName>
        <fullName evidence="1">Uncharacterized protein</fullName>
    </submittedName>
</protein>
<reference evidence="1" key="1">
    <citation type="journal article" date="2015" name="Nature">
        <title>Complex archaea that bridge the gap between prokaryotes and eukaryotes.</title>
        <authorList>
            <person name="Spang A."/>
            <person name="Saw J.H."/>
            <person name="Jorgensen S.L."/>
            <person name="Zaremba-Niedzwiedzka K."/>
            <person name="Martijn J."/>
            <person name="Lind A.E."/>
            <person name="van Eijk R."/>
            <person name="Schleper C."/>
            <person name="Guy L."/>
            <person name="Ettema T.J."/>
        </authorList>
    </citation>
    <scope>NUCLEOTIDE SEQUENCE</scope>
</reference>
<comment type="caution">
    <text evidence="1">The sequence shown here is derived from an EMBL/GenBank/DDBJ whole genome shotgun (WGS) entry which is preliminary data.</text>
</comment>
<sequence>MTKIELGGRLWVCEDHWGNEHLYLNTQRLVDVLPHCNLSIDGPARHVPEHLHLLVNYGPVGITIDQPDTPEEEALTMLEEHDG</sequence>